<accession>A0ABU4NQE6</accession>
<dbReference type="EMBL" id="JARAYU010000013">
    <property type="protein sequence ID" value="MDX3704014.1"/>
    <property type="molecule type" value="Genomic_DNA"/>
</dbReference>
<keyword evidence="2" id="KW-1185">Reference proteome</keyword>
<dbReference type="Proteomes" id="UP001271274">
    <property type="component" value="Unassembled WGS sequence"/>
</dbReference>
<evidence type="ECO:0000313" key="2">
    <source>
        <dbReference type="Proteomes" id="UP001271274"/>
    </source>
</evidence>
<sequence>MERADQILPLYLSPDSEMSAQVWAVRLDRAQQSGPGAIQDDILIHQPAGDHFPWRDFV</sequence>
<comment type="caution">
    <text evidence="1">The sequence shown here is derived from an EMBL/GenBank/DDBJ whole genome shotgun (WGS) entry which is preliminary data.</text>
</comment>
<reference evidence="1 2" key="1">
    <citation type="journal article" date="2023" name="Microb. Genom.">
        <title>Mesoterricola silvestris gen. nov., sp. nov., Mesoterricola sediminis sp. nov., Geothrix oryzae sp. nov., Geothrix edaphica sp. nov., Geothrix rubra sp. nov., and Geothrix limicola sp. nov., six novel members of Acidobacteriota isolated from soils.</title>
        <authorList>
            <person name="Weisberg A.J."/>
            <person name="Pearce E."/>
            <person name="Kramer C.G."/>
            <person name="Chang J.H."/>
            <person name="Clarke C.R."/>
        </authorList>
    </citation>
    <scope>NUCLEOTIDE SEQUENCE [LARGE SCALE GENOMIC DNA]</scope>
    <source>
        <strain evidence="1 2">ID09-01A</strain>
    </source>
</reference>
<protein>
    <submittedName>
        <fullName evidence="1">Uncharacterized protein</fullName>
    </submittedName>
</protein>
<name>A0ABU4NQE6_9ACTN</name>
<proteinExistence type="predicted"/>
<gene>
    <name evidence="1" type="ORF">PV662_30510</name>
</gene>
<evidence type="ECO:0000313" key="1">
    <source>
        <dbReference type="EMBL" id="MDX3704014.1"/>
    </source>
</evidence>
<organism evidence="1 2">
    <name type="scientific">Streptomyces europaeiscabiei</name>
    <dbReference type="NCBI Taxonomy" id="146819"/>
    <lineage>
        <taxon>Bacteria</taxon>
        <taxon>Bacillati</taxon>
        <taxon>Actinomycetota</taxon>
        <taxon>Actinomycetes</taxon>
        <taxon>Kitasatosporales</taxon>
        <taxon>Streptomycetaceae</taxon>
        <taxon>Streptomyces</taxon>
    </lineage>
</organism>